<dbReference type="EMBL" id="CP040749">
    <property type="protein sequence ID" value="QCX40698.1"/>
    <property type="molecule type" value="Genomic_DNA"/>
</dbReference>
<dbReference type="GO" id="GO:0032259">
    <property type="term" value="P:methylation"/>
    <property type="evidence" value="ECO:0007669"/>
    <property type="project" value="UniProtKB-KW"/>
</dbReference>
<dbReference type="Gene3D" id="3.40.1280.10">
    <property type="match status" value="1"/>
</dbReference>
<reference evidence="5 6" key="1">
    <citation type="submission" date="2019-05" db="EMBL/GenBank/DDBJ databases">
        <title>Algicella ahnfeltiae gen. nov., sp. nov., a novel marine bacterium of the family Flavobacteriaceae isolated from a red alga.</title>
        <authorList>
            <person name="Nedashkovskaya O.I."/>
            <person name="Kukhlevskiy A.D."/>
            <person name="Kim S.-G."/>
            <person name="Zhukova N.V."/>
            <person name="Mikhailov V.V."/>
        </authorList>
    </citation>
    <scope>NUCLEOTIDE SEQUENCE [LARGE SCALE GENOMIC DNA]</scope>
    <source>
        <strain evidence="5 6">10Alg115</strain>
    </source>
</reference>
<dbReference type="InterPro" id="IPR053888">
    <property type="entry name" value="MRM3-like_sub_bind"/>
</dbReference>
<dbReference type="GO" id="GO:0005737">
    <property type="term" value="C:cytoplasm"/>
    <property type="evidence" value="ECO:0007669"/>
    <property type="project" value="UniProtKB-ARBA"/>
</dbReference>
<organism evidence="5 6">
    <name type="scientific">Aureibaculum algae</name>
    <dbReference type="NCBI Taxonomy" id="2584122"/>
    <lineage>
        <taxon>Bacteria</taxon>
        <taxon>Pseudomonadati</taxon>
        <taxon>Bacteroidota</taxon>
        <taxon>Flavobacteriia</taxon>
        <taxon>Flavobacteriales</taxon>
        <taxon>Flavobacteriaceae</taxon>
        <taxon>Aureibaculum</taxon>
    </lineage>
</organism>
<dbReference type="InterPro" id="IPR029026">
    <property type="entry name" value="tRNA_m1G_MTases_N"/>
</dbReference>
<dbReference type="SUPFAM" id="SSF75217">
    <property type="entry name" value="alpha/beta knot"/>
    <property type="match status" value="1"/>
</dbReference>
<dbReference type="GO" id="GO:0008173">
    <property type="term" value="F:RNA methyltransferase activity"/>
    <property type="evidence" value="ECO:0007669"/>
    <property type="project" value="InterPro"/>
</dbReference>
<dbReference type="InterPro" id="IPR013123">
    <property type="entry name" value="SpoU_subst-bd"/>
</dbReference>
<dbReference type="GO" id="GO:0006396">
    <property type="term" value="P:RNA processing"/>
    <property type="evidence" value="ECO:0007669"/>
    <property type="project" value="InterPro"/>
</dbReference>
<protein>
    <submittedName>
        <fullName evidence="5">RNA methyltransferase</fullName>
    </submittedName>
</protein>
<evidence type="ECO:0000313" key="6">
    <source>
        <dbReference type="Proteomes" id="UP000306229"/>
    </source>
</evidence>
<evidence type="ECO:0000256" key="2">
    <source>
        <dbReference type="ARBA" id="ARBA00022603"/>
    </source>
</evidence>
<dbReference type="InterPro" id="IPR001537">
    <property type="entry name" value="SpoU_MeTrfase"/>
</dbReference>
<keyword evidence="6" id="KW-1185">Reference proteome</keyword>
<evidence type="ECO:0000256" key="1">
    <source>
        <dbReference type="ARBA" id="ARBA00007228"/>
    </source>
</evidence>
<dbReference type="PANTHER" id="PTHR43191">
    <property type="entry name" value="RRNA METHYLTRANSFERASE 3"/>
    <property type="match status" value="1"/>
</dbReference>
<dbReference type="InterPro" id="IPR029064">
    <property type="entry name" value="Ribosomal_eL30-like_sf"/>
</dbReference>
<accession>A0A5B7TWS2</accession>
<dbReference type="Pfam" id="PF00588">
    <property type="entry name" value="SpoU_methylase"/>
    <property type="match status" value="1"/>
</dbReference>
<dbReference type="Proteomes" id="UP000306229">
    <property type="component" value="Chromosome"/>
</dbReference>
<proteinExistence type="inferred from homology"/>
<keyword evidence="2 5" id="KW-0489">Methyltransferase</keyword>
<gene>
    <name evidence="5" type="ORF">FF125_20455</name>
</gene>
<dbReference type="GO" id="GO:0003723">
    <property type="term" value="F:RNA binding"/>
    <property type="evidence" value="ECO:0007669"/>
    <property type="project" value="InterPro"/>
</dbReference>
<dbReference type="RefSeq" id="WP_138951914.1">
    <property type="nucleotide sequence ID" value="NZ_CP040749.1"/>
</dbReference>
<comment type="similarity">
    <text evidence="1">Belongs to the class IV-like SAM-binding methyltransferase superfamily. RNA methyltransferase TrmH family.</text>
</comment>
<keyword evidence="3 5" id="KW-0808">Transferase</keyword>
<dbReference type="InterPro" id="IPR029028">
    <property type="entry name" value="Alpha/beta_knot_MTases"/>
</dbReference>
<evidence type="ECO:0000313" key="5">
    <source>
        <dbReference type="EMBL" id="QCX40698.1"/>
    </source>
</evidence>
<dbReference type="InterPro" id="IPR051259">
    <property type="entry name" value="rRNA_Methyltransferase"/>
</dbReference>
<dbReference type="PANTHER" id="PTHR43191:SF2">
    <property type="entry name" value="RRNA METHYLTRANSFERASE 3, MITOCHONDRIAL"/>
    <property type="match status" value="1"/>
</dbReference>
<dbReference type="Gene3D" id="3.30.1330.30">
    <property type="match status" value="1"/>
</dbReference>
<evidence type="ECO:0000259" key="4">
    <source>
        <dbReference type="SMART" id="SM00967"/>
    </source>
</evidence>
<dbReference type="KEGG" id="fbe:FF125_20455"/>
<dbReference type="SMART" id="SM00967">
    <property type="entry name" value="SpoU_sub_bind"/>
    <property type="match status" value="1"/>
</dbReference>
<sequence length="240" mass="26756">MLSKNEHKLITSLQQKKYRIQHQLFVAEGVKVVNEFLNSNLQLHKLFCTEDYSHSISKYEPEIITDKELLKLSKLSTPNKVIAIFKIPLANAIKTEGLTVALDAVNDPGNLGTIIRLCDWFGVSQLICSTDTVDCYNSKVVQATMGSLTRLSIVYTDLNTFLNNANSPIYGAVMDGKMVYDTELDKNGILVMGNESQGISTEIEHLLSQKITIPKFSKNNTPESLNVATATAILLNEFRR</sequence>
<dbReference type="AlphaFoldDB" id="A0A5B7TWS2"/>
<name>A0A5B7TWS2_9FLAO</name>
<evidence type="ECO:0000256" key="3">
    <source>
        <dbReference type="ARBA" id="ARBA00022679"/>
    </source>
</evidence>
<dbReference type="SUPFAM" id="SSF55315">
    <property type="entry name" value="L30e-like"/>
    <property type="match status" value="1"/>
</dbReference>
<dbReference type="CDD" id="cd18109">
    <property type="entry name" value="SpoU-like_RNA-MTase"/>
    <property type="match status" value="1"/>
</dbReference>
<dbReference type="Pfam" id="PF22435">
    <property type="entry name" value="MRM3-like_sub_bind"/>
    <property type="match status" value="1"/>
</dbReference>
<dbReference type="OrthoDB" id="9785673at2"/>
<feature type="domain" description="RNA 2-O ribose methyltransferase substrate binding" evidence="4">
    <location>
        <begin position="26"/>
        <end position="91"/>
    </location>
</feature>